<dbReference type="PANTHER" id="PTHR34614">
    <property type="match status" value="1"/>
</dbReference>
<gene>
    <name evidence="2" type="ORF">B1B_04256</name>
</gene>
<dbReference type="AlphaFoldDB" id="T1CRK1"/>
<dbReference type="EMBL" id="AUZY01002661">
    <property type="protein sequence ID" value="EQD71800.1"/>
    <property type="molecule type" value="Genomic_DNA"/>
</dbReference>
<dbReference type="GO" id="GO:0003677">
    <property type="term" value="F:DNA binding"/>
    <property type="evidence" value="ECO:0007669"/>
    <property type="project" value="InterPro"/>
</dbReference>
<dbReference type="GO" id="GO:0006313">
    <property type="term" value="P:DNA transposition"/>
    <property type="evidence" value="ECO:0007669"/>
    <property type="project" value="InterPro"/>
</dbReference>
<dbReference type="InterPro" id="IPR002559">
    <property type="entry name" value="Transposase_11"/>
</dbReference>
<reference evidence="2" key="2">
    <citation type="journal article" date="2014" name="ISME J.">
        <title>Microbial stratification in low pH oxic and suboxic macroscopic growths along an acid mine drainage.</title>
        <authorList>
            <person name="Mendez-Garcia C."/>
            <person name="Mesa V."/>
            <person name="Sprenger R.R."/>
            <person name="Richter M."/>
            <person name="Diez M.S."/>
            <person name="Solano J."/>
            <person name="Bargiela R."/>
            <person name="Golyshina O.V."/>
            <person name="Manteca A."/>
            <person name="Ramos J.L."/>
            <person name="Gallego J.R."/>
            <person name="Llorente I."/>
            <person name="Martins Dos Santos V.A."/>
            <person name="Jensen O.N."/>
            <person name="Pelaez A.I."/>
            <person name="Sanchez J."/>
            <person name="Ferrer M."/>
        </authorList>
    </citation>
    <scope>NUCLEOTIDE SEQUENCE</scope>
</reference>
<dbReference type="Pfam" id="PF01609">
    <property type="entry name" value="DDE_Tnp_1"/>
    <property type="match status" value="1"/>
</dbReference>
<feature type="domain" description="Transposase IS4-like" evidence="1">
    <location>
        <begin position="116"/>
        <end position="357"/>
    </location>
</feature>
<sequence length="423" mass="47775">MGRQPVRRLPDWLRASPLPRWAHFDAEAVGHEDLEKAQDALCRFNAFRAKEDRGLALQEALTREWRRGSREPGAVYYDITKQPYYGSSCPYAGVGHDANGGLSSVVGFGLVVSRDHHHPVLCRALPGPQNDTLSVKEVVATLKGLGSAGLTMVVDRGMVSAENLKVVREGGYHLLGIVRGEPKGTYAALGRWEEAALERPENIVLRPSGGVLYAQTWTGSLLGRSLRLALVVDPDRKMEERKGRDLLLQELEGAPGKERLRELKRRLSRVVVKARGRRGFRVDARRLEAERLRDGRMLMFSTDLSLTAEEMVRTYFERDVVEKVFRTGKGPLSLGPLRYRQENRVDAYATTLYLAFLLWSWAERRLKEKFPRMSLEEALRILERVAWVRIGSGKSVLEFVTRLTDEQDEVLGALRAKRVLHVG</sequence>
<protein>
    <submittedName>
        <fullName evidence="2">Transposase</fullName>
    </submittedName>
</protein>
<organism evidence="2">
    <name type="scientific">mine drainage metagenome</name>
    <dbReference type="NCBI Taxonomy" id="410659"/>
    <lineage>
        <taxon>unclassified sequences</taxon>
        <taxon>metagenomes</taxon>
        <taxon>ecological metagenomes</taxon>
    </lineage>
</organism>
<comment type="caution">
    <text evidence="2">The sequence shown here is derived from an EMBL/GenBank/DDBJ whole genome shotgun (WGS) entry which is preliminary data.</text>
</comment>
<dbReference type="InterPro" id="IPR012337">
    <property type="entry name" value="RNaseH-like_sf"/>
</dbReference>
<proteinExistence type="predicted"/>
<evidence type="ECO:0000313" key="2">
    <source>
        <dbReference type="EMBL" id="EQD71800.1"/>
    </source>
</evidence>
<dbReference type="PANTHER" id="PTHR34614:SF2">
    <property type="entry name" value="TRANSPOSASE IS4-LIKE DOMAIN-CONTAINING PROTEIN"/>
    <property type="match status" value="1"/>
</dbReference>
<accession>T1CRK1</accession>
<reference evidence="2" key="1">
    <citation type="submission" date="2013-08" db="EMBL/GenBank/DDBJ databases">
        <authorList>
            <person name="Mendez C."/>
            <person name="Richter M."/>
            <person name="Ferrer M."/>
            <person name="Sanchez J."/>
        </authorList>
    </citation>
    <scope>NUCLEOTIDE SEQUENCE</scope>
</reference>
<name>T1CRK1_9ZZZZ</name>
<dbReference type="GO" id="GO:0004803">
    <property type="term" value="F:transposase activity"/>
    <property type="evidence" value="ECO:0007669"/>
    <property type="project" value="InterPro"/>
</dbReference>
<dbReference type="SUPFAM" id="SSF53098">
    <property type="entry name" value="Ribonuclease H-like"/>
    <property type="match status" value="1"/>
</dbReference>
<evidence type="ECO:0000259" key="1">
    <source>
        <dbReference type="Pfam" id="PF01609"/>
    </source>
</evidence>